<reference evidence="1 3" key="2">
    <citation type="submission" date="2024-03" db="EMBL/GenBank/DDBJ databases">
        <authorList>
            <person name="Alaster D. Moffat"/>
            <person name="Govind Chandra"/>
            <person name="Andrew W. Truman"/>
        </authorList>
    </citation>
    <scope>NUCLEOTIDE SEQUENCE [LARGE SCALE GENOMIC DNA]</scope>
    <source>
        <strain evidence="1">PS652</strain>
    </source>
</reference>
<evidence type="ECO:0000313" key="1">
    <source>
        <dbReference type="EMBL" id="CAK9892526.1"/>
    </source>
</evidence>
<dbReference type="EMBL" id="CABVHG010000033">
    <property type="protein sequence ID" value="VVN24467.1"/>
    <property type="molecule type" value="Genomic_DNA"/>
</dbReference>
<gene>
    <name evidence="2" type="primary">higB-2</name>
    <name evidence="2" type="ORF">PS652_04502</name>
    <name evidence="1" type="ORF">PS652_05393</name>
</gene>
<dbReference type="PIRSF" id="PIRSF039032">
    <property type="entry name" value="HigB-2"/>
    <property type="match status" value="1"/>
</dbReference>
<dbReference type="AlphaFoldDB" id="A0A5E6W7G6"/>
<proteinExistence type="predicted"/>
<sequence>MILLLNPQAGSVIQGTGGLRKIRFADGLRHKGKRGGIRVIYYWWNNGQQFWLLTLYGKDQQDDLSPVQRQSLKQMLDLEIEART</sequence>
<dbReference type="Proteomes" id="UP000326595">
    <property type="component" value="Chromosome"/>
</dbReference>
<dbReference type="EMBL" id="OZ024668">
    <property type="protein sequence ID" value="CAK9892526.1"/>
    <property type="molecule type" value="Genomic_DNA"/>
</dbReference>
<protein>
    <submittedName>
        <fullName evidence="2">Toxin HigB-2</fullName>
    </submittedName>
</protein>
<evidence type="ECO:0000313" key="2">
    <source>
        <dbReference type="EMBL" id="VVN24467.1"/>
    </source>
</evidence>
<organism evidence="2">
    <name type="scientific">Pseudomonas fluorescens</name>
    <dbReference type="NCBI Taxonomy" id="294"/>
    <lineage>
        <taxon>Bacteria</taxon>
        <taxon>Pseudomonadati</taxon>
        <taxon>Pseudomonadota</taxon>
        <taxon>Gammaproteobacteria</taxon>
        <taxon>Pseudomonadales</taxon>
        <taxon>Pseudomonadaceae</taxon>
        <taxon>Pseudomonas</taxon>
    </lineage>
</organism>
<evidence type="ECO:0000313" key="3">
    <source>
        <dbReference type="Proteomes" id="UP000326595"/>
    </source>
</evidence>
<dbReference type="InterPro" id="IPR009387">
    <property type="entry name" value="HigB-2"/>
</dbReference>
<name>A0A5E6W7G6_PSEFL</name>
<accession>A0A5E6W7G6</accession>
<reference evidence="2" key="1">
    <citation type="submission" date="2019-09" db="EMBL/GenBank/DDBJ databases">
        <authorList>
            <person name="Chandra G."/>
            <person name="Truman W A."/>
        </authorList>
    </citation>
    <scope>NUCLEOTIDE SEQUENCE [LARGE SCALE GENOMIC DNA]</scope>
    <source>
        <strain evidence="2">PS652</strain>
    </source>
</reference>